<dbReference type="EMBL" id="NPBH01000031">
    <property type="protein sequence ID" value="PAE07941.1"/>
    <property type="molecule type" value="Genomic_DNA"/>
</dbReference>
<dbReference type="InterPro" id="IPR051531">
    <property type="entry name" value="N-acetyltransferase"/>
</dbReference>
<evidence type="ECO:0000259" key="1">
    <source>
        <dbReference type="PROSITE" id="PS51186"/>
    </source>
</evidence>
<dbReference type="GO" id="GO:0005737">
    <property type="term" value="C:cytoplasm"/>
    <property type="evidence" value="ECO:0007669"/>
    <property type="project" value="TreeGrafter"/>
</dbReference>
<dbReference type="GO" id="GO:0008999">
    <property type="term" value="F:protein-N-terminal-alanine acetyltransferase activity"/>
    <property type="evidence" value="ECO:0007669"/>
    <property type="project" value="TreeGrafter"/>
</dbReference>
<dbReference type="PANTHER" id="PTHR43792:SF9">
    <property type="entry name" value="RIBOSOMAL-PROTEIN-ALANINE ACETYLTRANSFERASE"/>
    <property type="match status" value="1"/>
</dbReference>
<dbReference type="InterPro" id="IPR000182">
    <property type="entry name" value="GNAT_dom"/>
</dbReference>
<feature type="domain" description="N-acetyltransferase" evidence="1">
    <location>
        <begin position="18"/>
        <end position="174"/>
    </location>
</feature>
<protein>
    <submittedName>
        <fullName evidence="2">GNAT family N-acetyltransferase</fullName>
    </submittedName>
</protein>
<dbReference type="PANTHER" id="PTHR43792">
    <property type="entry name" value="GNAT FAMILY, PUTATIVE (AFU_ORTHOLOGUE AFUA_3G00765)-RELATED-RELATED"/>
    <property type="match status" value="1"/>
</dbReference>
<dbReference type="Pfam" id="PF13302">
    <property type="entry name" value="Acetyltransf_3"/>
    <property type="match status" value="1"/>
</dbReference>
<dbReference type="Proteomes" id="UP000216475">
    <property type="component" value="Unassembled WGS sequence"/>
</dbReference>
<dbReference type="AlphaFoldDB" id="A0A268HDJ6"/>
<gene>
    <name evidence="2" type="ORF">CHI12_08865</name>
</gene>
<dbReference type="InterPro" id="IPR016181">
    <property type="entry name" value="Acyl_CoA_acyltransferase"/>
</dbReference>
<proteinExistence type="predicted"/>
<accession>A0A268HDJ6</accession>
<dbReference type="Gene3D" id="3.40.630.30">
    <property type="match status" value="1"/>
</dbReference>
<name>A0A268HDJ6_9BACI</name>
<comment type="caution">
    <text evidence="2">The sequence shown here is derived from an EMBL/GenBank/DDBJ whole genome shotgun (WGS) entry which is preliminary data.</text>
</comment>
<dbReference type="PROSITE" id="PS51186">
    <property type="entry name" value="GNAT"/>
    <property type="match status" value="1"/>
</dbReference>
<reference evidence="2 3" key="1">
    <citation type="submission" date="2017-07" db="EMBL/GenBank/DDBJ databases">
        <title>Isolation and whole genome analysis of endospore-forming bacteria from heroin.</title>
        <authorList>
            <person name="Kalinowski J."/>
            <person name="Ahrens B."/>
            <person name="Al-Dilaimi A."/>
            <person name="Winkler A."/>
            <person name="Wibberg D."/>
            <person name="Schleenbecker U."/>
            <person name="Ruckert C."/>
            <person name="Wolfel R."/>
            <person name="Grass G."/>
        </authorList>
    </citation>
    <scope>NUCLEOTIDE SEQUENCE [LARGE SCALE GENOMIC DNA]</scope>
    <source>
        <strain evidence="2 3">7509</strain>
    </source>
</reference>
<keyword evidence="2" id="KW-0808">Transferase</keyword>
<dbReference type="RefSeq" id="WP_095269953.1">
    <property type="nucleotide sequence ID" value="NZ_NPBH01000031.1"/>
</dbReference>
<organism evidence="2 3">
    <name type="scientific">Terribacillus saccharophilus</name>
    <dbReference type="NCBI Taxonomy" id="361277"/>
    <lineage>
        <taxon>Bacteria</taxon>
        <taxon>Bacillati</taxon>
        <taxon>Bacillota</taxon>
        <taxon>Bacilli</taxon>
        <taxon>Bacillales</taxon>
        <taxon>Bacillaceae</taxon>
        <taxon>Terribacillus</taxon>
    </lineage>
</organism>
<dbReference type="SUPFAM" id="SSF55729">
    <property type="entry name" value="Acyl-CoA N-acyltransferases (Nat)"/>
    <property type="match status" value="1"/>
</dbReference>
<evidence type="ECO:0000313" key="3">
    <source>
        <dbReference type="Proteomes" id="UP000216475"/>
    </source>
</evidence>
<evidence type="ECO:0000313" key="2">
    <source>
        <dbReference type="EMBL" id="PAE07941.1"/>
    </source>
</evidence>
<sequence length="193" mass="22391">MQTEHILENLPSLETDRLLLRKLKPSDVEAIYAYGSDPTVSEFVTWPTHQSIEDTQQFLDIILSLYESNQAVFWGIELKEEKRLIGTINYVSWQQNHHVGEIGYVLAQPYWQKGYMTEAAKQVIQFGFEQMELERIQAKCDVENSGSERVMQKAGMSFEGTLRKLLYIKGKQRDVKMYAITKSDFLNTKKTGR</sequence>